<evidence type="ECO:0000313" key="1">
    <source>
        <dbReference type="EMBL" id="QJD92537.1"/>
    </source>
</evidence>
<accession>A0ABX6MHV0</accession>
<gene>
    <name evidence="1" type="ORF">HH213_22040</name>
</gene>
<proteinExistence type="predicted"/>
<protein>
    <submittedName>
        <fullName evidence="1">Uncharacterized protein</fullName>
    </submittedName>
</protein>
<reference evidence="1 2" key="1">
    <citation type="submission" date="2020-04" db="EMBL/GenBank/DDBJ databases">
        <title>Genome sequencing of novel species.</title>
        <authorList>
            <person name="Heo J."/>
            <person name="Kim S.-J."/>
            <person name="Kim J.-S."/>
            <person name="Hong S.-B."/>
            <person name="Kwon S.-W."/>
        </authorList>
    </citation>
    <scope>NUCLEOTIDE SEQUENCE [LARGE SCALE GENOMIC DNA]</scope>
    <source>
        <strain evidence="1 2">AF9R3</strain>
    </source>
</reference>
<dbReference type="RefSeq" id="WP_169113652.1">
    <property type="nucleotide sequence ID" value="NZ_CP051684.1"/>
</dbReference>
<evidence type="ECO:0000313" key="2">
    <source>
        <dbReference type="Proteomes" id="UP000503117"/>
    </source>
</evidence>
<sequence length="101" mass="11410">MTPKHLAKIKKVLLEIQRSPQGRRTLEFEGLARALGRERDGRGKEPTWSRRRAPEFSRPLSIPAHSATVKVGTARSIVKVLLDDVAEWERYFEGGSDGDKN</sequence>
<keyword evidence="2" id="KW-1185">Reference proteome</keyword>
<dbReference type="Proteomes" id="UP000503117">
    <property type="component" value="Chromosome"/>
</dbReference>
<dbReference type="EMBL" id="CP051684">
    <property type="protein sequence ID" value="QJD92537.1"/>
    <property type="molecule type" value="Genomic_DNA"/>
</dbReference>
<organism evidence="1 2">
    <name type="scientific">Duganella dendranthematis</name>
    <dbReference type="NCBI Taxonomy" id="2728021"/>
    <lineage>
        <taxon>Bacteria</taxon>
        <taxon>Pseudomonadati</taxon>
        <taxon>Pseudomonadota</taxon>
        <taxon>Betaproteobacteria</taxon>
        <taxon>Burkholderiales</taxon>
        <taxon>Oxalobacteraceae</taxon>
        <taxon>Telluria group</taxon>
        <taxon>Duganella</taxon>
    </lineage>
</organism>
<name>A0ABX6MHV0_9BURK</name>